<gene>
    <name evidence="11" type="ORF">GCM10025870_13660</name>
</gene>
<dbReference type="InterPro" id="IPR004638">
    <property type="entry name" value="EmrB-like"/>
</dbReference>
<dbReference type="SUPFAM" id="SSF52540">
    <property type="entry name" value="P-loop containing nucleoside triphosphate hydrolases"/>
    <property type="match status" value="1"/>
</dbReference>
<dbReference type="CDD" id="cd17321">
    <property type="entry name" value="MFS_MMR_MDR_like"/>
    <property type="match status" value="1"/>
</dbReference>
<keyword evidence="5 8" id="KW-1133">Transmembrane helix</keyword>
<evidence type="ECO:0000259" key="9">
    <source>
        <dbReference type="PROSITE" id="PS50850"/>
    </source>
</evidence>
<evidence type="ECO:0000313" key="12">
    <source>
        <dbReference type="Proteomes" id="UP001321477"/>
    </source>
</evidence>
<keyword evidence="3" id="KW-1003">Cell membrane</keyword>
<feature type="transmembrane region" description="Helical" evidence="8">
    <location>
        <begin position="303"/>
        <end position="320"/>
    </location>
</feature>
<feature type="transmembrane region" description="Helical" evidence="8">
    <location>
        <begin position="196"/>
        <end position="213"/>
    </location>
</feature>
<accession>A0ABN6YFU8</accession>
<comment type="subcellular location">
    <subcellularLocation>
        <location evidence="1">Cell membrane</location>
        <topology evidence="1">Multi-pass membrane protein</topology>
    </subcellularLocation>
</comment>
<dbReference type="PANTHER" id="PTHR42718">
    <property type="entry name" value="MAJOR FACILITATOR SUPERFAMILY MULTIDRUG TRANSPORTER MFSC"/>
    <property type="match status" value="1"/>
</dbReference>
<dbReference type="PANTHER" id="PTHR42718:SF42">
    <property type="entry name" value="EXPORT PROTEIN"/>
    <property type="match status" value="1"/>
</dbReference>
<feature type="transmembrane region" description="Helical" evidence="8">
    <location>
        <begin position="134"/>
        <end position="156"/>
    </location>
</feature>
<feature type="compositionally biased region" description="Low complexity" evidence="7">
    <location>
        <begin position="436"/>
        <end position="451"/>
    </location>
</feature>
<feature type="region of interest" description="Disordered" evidence="7">
    <location>
        <begin position="630"/>
        <end position="740"/>
    </location>
</feature>
<dbReference type="SUPFAM" id="SSF103473">
    <property type="entry name" value="MFS general substrate transporter"/>
    <property type="match status" value="1"/>
</dbReference>
<evidence type="ECO:0008006" key="13">
    <source>
        <dbReference type="Google" id="ProtNLM"/>
    </source>
</evidence>
<dbReference type="EMBL" id="AP027734">
    <property type="protein sequence ID" value="BDZ54293.1"/>
    <property type="molecule type" value="Genomic_DNA"/>
</dbReference>
<evidence type="ECO:0000256" key="4">
    <source>
        <dbReference type="ARBA" id="ARBA00022692"/>
    </source>
</evidence>
<feature type="transmembrane region" description="Helical" evidence="8">
    <location>
        <begin position="271"/>
        <end position="291"/>
    </location>
</feature>
<feature type="transmembrane region" description="Helical" evidence="8">
    <location>
        <begin position="332"/>
        <end position="351"/>
    </location>
</feature>
<evidence type="ECO:0000256" key="8">
    <source>
        <dbReference type="SAM" id="Phobius"/>
    </source>
</evidence>
<feature type="compositionally biased region" description="Low complexity" evidence="7">
    <location>
        <begin position="714"/>
        <end position="727"/>
    </location>
</feature>
<feature type="transmembrane region" description="Helical" evidence="8">
    <location>
        <begin position="162"/>
        <end position="184"/>
    </location>
</feature>
<name>A0ABN6YFU8_9MICO</name>
<dbReference type="NCBIfam" id="TIGR00711">
    <property type="entry name" value="efflux_EmrB"/>
    <property type="match status" value="1"/>
</dbReference>
<reference evidence="12" key="1">
    <citation type="journal article" date="2019" name="Int. J. Syst. Evol. Microbiol.">
        <title>The Global Catalogue of Microorganisms (GCM) 10K type strain sequencing project: providing services to taxonomists for standard genome sequencing and annotation.</title>
        <authorList>
            <consortium name="The Broad Institute Genomics Platform"/>
            <consortium name="The Broad Institute Genome Sequencing Center for Infectious Disease"/>
            <person name="Wu L."/>
            <person name="Ma J."/>
        </authorList>
    </citation>
    <scope>NUCLEOTIDE SEQUENCE [LARGE SCALE GENOMIC DNA]</scope>
    <source>
        <strain evidence="12">NBRC 109019</strain>
    </source>
</reference>
<dbReference type="Gene3D" id="1.20.1250.20">
    <property type="entry name" value="MFS general substrate transporter like domains"/>
    <property type="match status" value="1"/>
</dbReference>
<evidence type="ECO:0000256" key="1">
    <source>
        <dbReference type="ARBA" id="ARBA00004651"/>
    </source>
</evidence>
<feature type="compositionally biased region" description="Low complexity" evidence="7">
    <location>
        <begin position="652"/>
        <end position="662"/>
    </location>
</feature>
<evidence type="ECO:0000256" key="7">
    <source>
        <dbReference type="SAM" id="MobiDB-lite"/>
    </source>
</evidence>
<keyword evidence="12" id="KW-1185">Reference proteome</keyword>
<dbReference type="InterPro" id="IPR003439">
    <property type="entry name" value="ABC_transporter-like_ATP-bd"/>
</dbReference>
<feature type="transmembrane region" description="Helical" evidence="8">
    <location>
        <begin position="228"/>
        <end position="250"/>
    </location>
</feature>
<feature type="domain" description="ABC transporter" evidence="10">
    <location>
        <begin position="528"/>
        <end position="735"/>
    </location>
</feature>
<dbReference type="PROSITE" id="PS50893">
    <property type="entry name" value="ABC_TRANSPORTER_2"/>
    <property type="match status" value="1"/>
</dbReference>
<dbReference type="PROSITE" id="PS50850">
    <property type="entry name" value="MFS"/>
    <property type="match status" value="1"/>
</dbReference>
<dbReference type="Pfam" id="PF07690">
    <property type="entry name" value="MFS_1"/>
    <property type="match status" value="1"/>
</dbReference>
<feature type="transmembrane region" description="Helical" evidence="8">
    <location>
        <begin position="405"/>
        <end position="426"/>
    </location>
</feature>
<keyword evidence="6 8" id="KW-0472">Membrane</keyword>
<feature type="transmembrane region" description="Helical" evidence="8">
    <location>
        <begin position="101"/>
        <end position="122"/>
    </location>
</feature>
<keyword evidence="2" id="KW-0813">Transport</keyword>
<feature type="compositionally biased region" description="Low complexity" evidence="7">
    <location>
        <begin position="669"/>
        <end position="705"/>
    </location>
</feature>
<evidence type="ECO:0000256" key="2">
    <source>
        <dbReference type="ARBA" id="ARBA00022448"/>
    </source>
</evidence>
<feature type="transmembrane region" description="Helical" evidence="8">
    <location>
        <begin position="76"/>
        <end position="95"/>
    </location>
</feature>
<organism evidence="11 12">
    <name type="scientific">Agromyces marinus</name>
    <dbReference type="NCBI Taxonomy" id="1389020"/>
    <lineage>
        <taxon>Bacteria</taxon>
        <taxon>Bacillati</taxon>
        <taxon>Actinomycetota</taxon>
        <taxon>Actinomycetes</taxon>
        <taxon>Micrococcales</taxon>
        <taxon>Microbacteriaceae</taxon>
        <taxon>Agromyces</taxon>
    </lineage>
</organism>
<dbReference type="InterPro" id="IPR011701">
    <property type="entry name" value="MFS"/>
</dbReference>
<evidence type="ECO:0000256" key="5">
    <source>
        <dbReference type="ARBA" id="ARBA00022989"/>
    </source>
</evidence>
<evidence type="ECO:0000256" key="6">
    <source>
        <dbReference type="ARBA" id="ARBA00023136"/>
    </source>
</evidence>
<evidence type="ECO:0000259" key="10">
    <source>
        <dbReference type="PROSITE" id="PS50893"/>
    </source>
</evidence>
<sequence length="740" mass="78338">MNQIPRPWPALWALVIGFFMILIDTTIVSIANPAIMEDLETDLTTVIWATSAYLLAYAVPLLITGRLGDRFGPKRVYLAGLVVFTLASLWCGLSGEITMLIAARAAQGVGAAMMTPQTMAVITRVFPPNQRGAAMGLWGSVAGVATLVGPILGGVLVDSLGWQWVFFVNVPVGVVAFVAAWRFVPNLELQSHRLDWLGVVLSAVGLFLVVFGIQEGETYDWGTIVGPVTVWGIIIAGVAFLAVFIVWQALNRAEPLLPLALFRDRNFSLSNVAISLVGIAMIAMPLPLVFYFQVARGLTPTQAALMLVPMAVISGALAPLVGRLSDRIDPKWVSFIALSVSAIALGCYVPLMRADVSLWLLLLPSALLGFGISGVFAPLASTATRNLPRAFAGAGSGVYTLTRQVGSVLGSAAVAALMSLSLASYLPGLEADQISAAGGAPSPTGSPTGSPRRWRNRCCSRQGRSRCAPSWCCSSPSRRSPWGGARSAATRPAAPRRPGRRIQYPNPPSFEPQPRVERHMTAAQGGRLVVDGLEKHYQLDGTDVPVVKGVSFTIEPGTFTSLLGPSGCGKTTTLRCVAGLETSNGGVISLDDRVLSTGTEHVSPDKRDVGMVFQNYAIWPHMSVFANAVFPSRSPPADSRRRRPSSARWRRSNSSSSTRTRTAPPPRSPAASSSDSPSRAPSPTGPSSSCSTSRSATSTPSSGTRCATSCGACSSDSGSPRSTSRTTSPRRSRCRTASRS</sequence>
<feature type="transmembrane region" description="Helical" evidence="8">
    <location>
        <begin position="12"/>
        <end position="31"/>
    </location>
</feature>
<dbReference type="Gene3D" id="3.40.50.300">
    <property type="entry name" value="P-loop containing nucleotide triphosphate hydrolases"/>
    <property type="match status" value="1"/>
</dbReference>
<proteinExistence type="predicted"/>
<protein>
    <recommendedName>
        <fullName evidence="13">Drug resistance transporter, EmrB/QacA subfamily</fullName>
    </recommendedName>
</protein>
<dbReference type="InterPro" id="IPR027417">
    <property type="entry name" value="P-loop_NTPase"/>
</dbReference>
<dbReference type="InterPro" id="IPR020846">
    <property type="entry name" value="MFS_dom"/>
</dbReference>
<evidence type="ECO:0000256" key="3">
    <source>
        <dbReference type="ARBA" id="ARBA00022475"/>
    </source>
</evidence>
<evidence type="ECO:0000313" key="11">
    <source>
        <dbReference type="EMBL" id="BDZ54293.1"/>
    </source>
</evidence>
<dbReference type="Gene3D" id="1.20.1720.10">
    <property type="entry name" value="Multidrug resistance protein D"/>
    <property type="match status" value="1"/>
</dbReference>
<feature type="compositionally biased region" description="Low complexity" evidence="7">
    <location>
        <begin position="465"/>
        <end position="493"/>
    </location>
</feature>
<dbReference type="PRINTS" id="PR01036">
    <property type="entry name" value="TCRTETB"/>
</dbReference>
<feature type="region of interest" description="Disordered" evidence="7">
    <location>
        <begin position="436"/>
        <end position="514"/>
    </location>
</feature>
<dbReference type="Pfam" id="PF00005">
    <property type="entry name" value="ABC_tran"/>
    <property type="match status" value="1"/>
</dbReference>
<feature type="compositionally biased region" description="Basic residues" evidence="7">
    <location>
        <begin position="728"/>
        <end position="740"/>
    </location>
</feature>
<dbReference type="InterPro" id="IPR036259">
    <property type="entry name" value="MFS_trans_sf"/>
</dbReference>
<dbReference type="Proteomes" id="UP001321477">
    <property type="component" value="Chromosome"/>
</dbReference>
<feature type="transmembrane region" description="Helical" evidence="8">
    <location>
        <begin position="43"/>
        <end position="64"/>
    </location>
</feature>
<feature type="compositionally biased region" description="Basic residues" evidence="7">
    <location>
        <begin position="640"/>
        <end position="651"/>
    </location>
</feature>
<keyword evidence="4 8" id="KW-0812">Transmembrane</keyword>
<feature type="domain" description="Major facilitator superfamily (MFS) profile" evidence="9">
    <location>
        <begin position="10"/>
        <end position="450"/>
    </location>
</feature>
<feature type="transmembrane region" description="Helical" evidence="8">
    <location>
        <begin position="357"/>
        <end position="379"/>
    </location>
</feature>